<organism evidence="1 2">
    <name type="scientific">Bradyrhizobium japonicum</name>
    <dbReference type="NCBI Taxonomy" id="375"/>
    <lineage>
        <taxon>Bacteria</taxon>
        <taxon>Pseudomonadati</taxon>
        <taxon>Pseudomonadota</taxon>
        <taxon>Alphaproteobacteria</taxon>
        <taxon>Hyphomicrobiales</taxon>
        <taxon>Nitrobacteraceae</taxon>
        <taxon>Bradyrhizobium</taxon>
    </lineage>
</organism>
<dbReference type="EMBL" id="JBEPTQ010000002">
    <property type="protein sequence ID" value="MET4722247.1"/>
    <property type="molecule type" value="Genomic_DNA"/>
</dbReference>
<dbReference type="Proteomes" id="UP001549291">
    <property type="component" value="Unassembled WGS sequence"/>
</dbReference>
<reference evidence="1 2" key="1">
    <citation type="submission" date="2024-06" db="EMBL/GenBank/DDBJ databases">
        <title>Genomic Encyclopedia of Type Strains, Phase V (KMG-V): Genome sequencing to study the core and pangenomes of soil and plant-associated prokaryotes.</title>
        <authorList>
            <person name="Whitman W."/>
        </authorList>
    </citation>
    <scope>NUCLEOTIDE SEQUENCE [LARGE SCALE GENOMIC DNA]</scope>
    <source>
        <strain evidence="1 2">USDA 160</strain>
    </source>
</reference>
<comment type="caution">
    <text evidence="1">The sequence shown here is derived from an EMBL/GenBank/DDBJ whole genome shotgun (WGS) entry which is preliminary data.</text>
</comment>
<keyword evidence="2" id="KW-1185">Reference proteome</keyword>
<evidence type="ECO:0000313" key="1">
    <source>
        <dbReference type="EMBL" id="MET4722247.1"/>
    </source>
</evidence>
<dbReference type="InterPro" id="IPR009282">
    <property type="entry name" value="DUF937"/>
</dbReference>
<dbReference type="Pfam" id="PF06078">
    <property type="entry name" value="DUF937"/>
    <property type="match status" value="1"/>
</dbReference>
<gene>
    <name evidence="1" type="ORF">ABIF63_006353</name>
</gene>
<name>A0ABV2S107_BRAJP</name>
<accession>A0ABV2S107</accession>
<proteinExistence type="predicted"/>
<evidence type="ECO:0008006" key="3">
    <source>
        <dbReference type="Google" id="ProtNLM"/>
    </source>
</evidence>
<protein>
    <recommendedName>
        <fullName evidence="3">DUF937 domain-containing protein</fullName>
    </recommendedName>
</protein>
<evidence type="ECO:0000313" key="2">
    <source>
        <dbReference type="Proteomes" id="UP001549291"/>
    </source>
</evidence>
<dbReference type="RefSeq" id="WP_038931789.1">
    <property type="nucleotide sequence ID" value="NZ_CP066351.1"/>
</dbReference>
<sequence length="366" mass="36923">MAVNLISAAQQLLTPEVIAQIASFLGMDRGAAQKAATAAIPTILASLSDLVGTPAGANQLSKLLSQQQGSNPMDMLRDAGAPDLAQMGSSMLSGLLGGRTTDTMAQAIGKFAGTGDGGGKSLLALVGPLVLGMLSKQQRDAGMDANGLASLLRSQKDQIMAAIPSGLSDQLGAAGLIDKARSGMATAAATGSRIAGATGASQAAMAAGRTQWPYWLAALVIIAGLSIYALQRPTEQTVAQNTNVTRPSAGTVGMAPADLTVDGVNLANQVNSSLGTLKAQLPTITDQASAQAALPKINDAISQLDGITARAAKLSPEGRRALAKLIVAAAPAINEMCDKISATPAGTIAKPVIDNLRAKLDELAKV</sequence>